<sequence>MLLSTSKKKISGGLEQRRPPTQTVPCRDLQNKVMTTRYFLHSPQCYLPMCTPQISNPPSNNTAAAAAAAATTTASSMSSSLSSSSYPQFKIHDRSGRRKSLFLATSDRSCQAPPFHQ</sequence>
<dbReference type="VEuPathDB" id="FungiDB:BO82DRAFT_119551"/>
<accession>A0A319C497</accession>
<proteinExistence type="predicted"/>
<reference evidence="2 3" key="1">
    <citation type="submission" date="2016-12" db="EMBL/GenBank/DDBJ databases">
        <title>The genomes of Aspergillus section Nigri reveals drivers in fungal speciation.</title>
        <authorList>
            <consortium name="DOE Joint Genome Institute"/>
            <person name="Vesth T.C."/>
            <person name="Nybo J."/>
            <person name="Theobald S."/>
            <person name="Brandl J."/>
            <person name="Frisvad J.C."/>
            <person name="Nielsen K.F."/>
            <person name="Lyhne E.K."/>
            <person name="Kogle M.E."/>
            <person name="Kuo A."/>
            <person name="Riley R."/>
            <person name="Clum A."/>
            <person name="Nolan M."/>
            <person name="Lipzen A."/>
            <person name="Salamov A."/>
            <person name="Henrissat B."/>
            <person name="Wiebenga A."/>
            <person name="De Vries R.P."/>
            <person name="Grigoriev I.V."/>
            <person name="Mortensen U.H."/>
            <person name="Andersen M.R."/>
            <person name="Baker S.E."/>
        </authorList>
    </citation>
    <scope>NUCLEOTIDE SEQUENCE [LARGE SCALE GENOMIC DNA]</scope>
    <source>
        <strain evidence="2 3">CBS 121591</strain>
    </source>
</reference>
<dbReference type="Proteomes" id="UP000248340">
    <property type="component" value="Unassembled WGS sequence"/>
</dbReference>
<feature type="compositionally biased region" description="Low complexity" evidence="1">
    <location>
        <begin position="74"/>
        <end position="85"/>
    </location>
</feature>
<gene>
    <name evidence="2" type="ORF">BO82DRAFT_119551</name>
</gene>
<dbReference type="GeneID" id="37132608"/>
<evidence type="ECO:0000313" key="2">
    <source>
        <dbReference type="EMBL" id="PYH80015.1"/>
    </source>
</evidence>
<evidence type="ECO:0000313" key="3">
    <source>
        <dbReference type="Proteomes" id="UP000248340"/>
    </source>
</evidence>
<organism evidence="2 3">
    <name type="scientific">Aspergillus uvarum CBS 121591</name>
    <dbReference type="NCBI Taxonomy" id="1448315"/>
    <lineage>
        <taxon>Eukaryota</taxon>
        <taxon>Fungi</taxon>
        <taxon>Dikarya</taxon>
        <taxon>Ascomycota</taxon>
        <taxon>Pezizomycotina</taxon>
        <taxon>Eurotiomycetes</taxon>
        <taxon>Eurotiomycetidae</taxon>
        <taxon>Eurotiales</taxon>
        <taxon>Aspergillaceae</taxon>
        <taxon>Aspergillus</taxon>
        <taxon>Aspergillus subgen. Circumdati</taxon>
    </lineage>
</organism>
<feature type="compositionally biased region" description="Basic residues" evidence="1">
    <location>
        <begin position="1"/>
        <end position="10"/>
    </location>
</feature>
<keyword evidence="3" id="KW-1185">Reference proteome</keyword>
<feature type="region of interest" description="Disordered" evidence="1">
    <location>
        <begin position="1"/>
        <end position="28"/>
    </location>
</feature>
<feature type="region of interest" description="Disordered" evidence="1">
    <location>
        <begin position="74"/>
        <end position="94"/>
    </location>
</feature>
<evidence type="ECO:0000256" key="1">
    <source>
        <dbReference type="SAM" id="MobiDB-lite"/>
    </source>
</evidence>
<dbReference type="AlphaFoldDB" id="A0A319C497"/>
<dbReference type="RefSeq" id="XP_025490215.1">
    <property type="nucleotide sequence ID" value="XM_025629867.1"/>
</dbReference>
<name>A0A319C497_9EURO</name>
<protein>
    <submittedName>
        <fullName evidence="2">Uncharacterized protein</fullName>
    </submittedName>
</protein>
<dbReference type="EMBL" id="KZ821713">
    <property type="protein sequence ID" value="PYH80015.1"/>
    <property type="molecule type" value="Genomic_DNA"/>
</dbReference>